<protein>
    <submittedName>
        <fullName evidence="1">Uncharacterized protein</fullName>
    </submittedName>
</protein>
<reference evidence="1" key="2">
    <citation type="journal article" date="2015" name="Fish Shellfish Immunol.">
        <title>Early steps in the European eel (Anguilla anguilla)-Vibrio vulnificus interaction in the gills: Role of the RtxA13 toxin.</title>
        <authorList>
            <person name="Callol A."/>
            <person name="Pajuelo D."/>
            <person name="Ebbesson L."/>
            <person name="Teles M."/>
            <person name="MacKenzie S."/>
            <person name="Amaro C."/>
        </authorList>
    </citation>
    <scope>NUCLEOTIDE SEQUENCE</scope>
</reference>
<sequence>MDKECTWSSCSATNENLMHSGDLRCTISNSEMGRKGKGRKIQNNSTQHFMKNVQVSKILGRARTRIQWDSGTNARTKSN</sequence>
<dbReference type="EMBL" id="GBXM01108852">
    <property type="protein sequence ID" value="JAG99724.1"/>
    <property type="molecule type" value="Transcribed_RNA"/>
</dbReference>
<organism evidence="1">
    <name type="scientific">Anguilla anguilla</name>
    <name type="common">European freshwater eel</name>
    <name type="synonym">Muraena anguilla</name>
    <dbReference type="NCBI Taxonomy" id="7936"/>
    <lineage>
        <taxon>Eukaryota</taxon>
        <taxon>Metazoa</taxon>
        <taxon>Chordata</taxon>
        <taxon>Craniata</taxon>
        <taxon>Vertebrata</taxon>
        <taxon>Euteleostomi</taxon>
        <taxon>Actinopterygii</taxon>
        <taxon>Neopterygii</taxon>
        <taxon>Teleostei</taxon>
        <taxon>Anguilliformes</taxon>
        <taxon>Anguillidae</taxon>
        <taxon>Anguilla</taxon>
    </lineage>
</organism>
<evidence type="ECO:0000313" key="1">
    <source>
        <dbReference type="EMBL" id="JAG99724.1"/>
    </source>
</evidence>
<accession>A0A0E9P6Q6</accession>
<reference evidence="1" key="1">
    <citation type="submission" date="2014-11" db="EMBL/GenBank/DDBJ databases">
        <authorList>
            <person name="Amaro Gonzalez C."/>
        </authorList>
    </citation>
    <scope>NUCLEOTIDE SEQUENCE</scope>
</reference>
<dbReference type="AlphaFoldDB" id="A0A0E9P6Q6"/>
<name>A0A0E9P6Q6_ANGAN</name>
<proteinExistence type="predicted"/>